<reference evidence="1 2" key="1">
    <citation type="submission" date="2016-01" db="EMBL/GenBank/DDBJ databases">
        <authorList>
            <person name="Oliw E.H."/>
        </authorList>
    </citation>
    <scope>NUCLEOTIDE SEQUENCE [LARGE SCALE GENOMIC DNA]</scope>
    <source>
        <strain evidence="1 2">Kerr 14</strain>
    </source>
</reference>
<evidence type="ECO:0000313" key="2">
    <source>
        <dbReference type="Proteomes" id="UP000191897"/>
    </source>
</evidence>
<evidence type="ECO:0000313" key="1">
    <source>
        <dbReference type="EMBL" id="CUX65209.1"/>
    </source>
</evidence>
<proteinExistence type="predicted"/>
<name>A0A1S7SAF4_AGRTU</name>
<dbReference type="AlphaFoldDB" id="A0A1S7SAF4"/>
<accession>A0A1S7SAF4</accession>
<organism evidence="1 2">
    <name type="scientific">Agrobacterium tumefaciens str. Kerr 14</name>
    <dbReference type="NCBI Taxonomy" id="1183424"/>
    <lineage>
        <taxon>Bacteria</taxon>
        <taxon>Pseudomonadati</taxon>
        <taxon>Pseudomonadota</taxon>
        <taxon>Alphaproteobacteria</taxon>
        <taxon>Hyphomicrobiales</taxon>
        <taxon>Rhizobiaceae</taxon>
        <taxon>Rhizobium/Agrobacterium group</taxon>
        <taxon>Agrobacterium</taxon>
        <taxon>Agrobacterium tumefaciens complex</taxon>
    </lineage>
</organism>
<protein>
    <submittedName>
        <fullName evidence="1">Uncharacterized protein</fullName>
    </submittedName>
</protein>
<dbReference type="EMBL" id="FBWC01000035">
    <property type="protein sequence ID" value="CUX65209.1"/>
    <property type="molecule type" value="Genomic_DNA"/>
</dbReference>
<sequence>MILAEGMGFDCVYMPKKLYFDGSEIKNDLHFHFSRKTVRLFHYTHQRFDGAPRLFSYWSECLTEAPAIAGEATGIGDGECIWRIEWKFPVEKALEYLEIGNVRLCKAGAIREFTNRHEIDIAELSWRKMDAA</sequence>
<gene>
    <name evidence="1" type="ORF">AGR4C_pa40025</name>
</gene>
<dbReference type="Proteomes" id="UP000191897">
    <property type="component" value="Unassembled WGS sequence"/>
</dbReference>